<organism evidence="1 2">
    <name type="scientific">Phytophthora cactorum</name>
    <dbReference type="NCBI Taxonomy" id="29920"/>
    <lineage>
        <taxon>Eukaryota</taxon>
        <taxon>Sar</taxon>
        <taxon>Stramenopiles</taxon>
        <taxon>Oomycota</taxon>
        <taxon>Peronosporomycetes</taxon>
        <taxon>Peronosporales</taxon>
        <taxon>Peronosporaceae</taxon>
        <taxon>Phytophthora</taxon>
    </lineage>
</organism>
<dbReference type="AlphaFoldDB" id="A0A8T1TMN1"/>
<dbReference type="OrthoDB" id="93980at2759"/>
<comment type="caution">
    <text evidence="1">The sequence shown here is derived from an EMBL/GenBank/DDBJ whole genome shotgun (WGS) entry which is preliminary data.</text>
</comment>
<sequence>MAEEENILQFHSEAAALFVSKEVHLSRSENLGTFQNDARHFTEASSHVERCTAHTPSKPIHHPLKARLRQCWLDDLQEQVWRPRKQGKKFKLVPPGRSGICNWILASWEELQKLSIAENTSSAVDDDQDFDRIVEDAVV</sequence>
<name>A0A8T1TMN1_9STRA</name>
<dbReference type="Proteomes" id="UP000688947">
    <property type="component" value="Unassembled WGS sequence"/>
</dbReference>
<reference evidence="1" key="1">
    <citation type="submission" date="2021-01" db="EMBL/GenBank/DDBJ databases">
        <title>Phytophthora aleatoria, a newly-described species from Pinus radiata is distinct from Phytophthora cactorum isolates based on comparative genomics.</title>
        <authorList>
            <person name="Mcdougal R."/>
            <person name="Panda P."/>
            <person name="Williams N."/>
            <person name="Studholme D.J."/>
        </authorList>
    </citation>
    <scope>NUCLEOTIDE SEQUENCE</scope>
    <source>
        <strain evidence="1">NZFS 3830</strain>
    </source>
</reference>
<accession>A0A8T1TMN1</accession>
<protein>
    <submittedName>
        <fullName evidence="1">Uncharacterized protein</fullName>
    </submittedName>
</protein>
<evidence type="ECO:0000313" key="1">
    <source>
        <dbReference type="EMBL" id="KAG6942142.1"/>
    </source>
</evidence>
<evidence type="ECO:0000313" key="2">
    <source>
        <dbReference type="Proteomes" id="UP000688947"/>
    </source>
</evidence>
<dbReference type="VEuPathDB" id="FungiDB:PC110_g13171"/>
<dbReference type="EMBL" id="JAENGZ010003121">
    <property type="protein sequence ID" value="KAG6942142.1"/>
    <property type="molecule type" value="Genomic_DNA"/>
</dbReference>
<gene>
    <name evidence="1" type="ORF">JG687_00019236</name>
</gene>
<proteinExistence type="predicted"/>